<proteinExistence type="predicted"/>
<keyword evidence="2" id="KW-1185">Reference proteome</keyword>
<evidence type="ECO:0000313" key="1">
    <source>
        <dbReference type="EMBL" id="CRL05311.1"/>
    </source>
</evidence>
<gene>
    <name evidence="1" type="ORF">CLUMA_CG018638</name>
</gene>
<reference evidence="1 2" key="1">
    <citation type="submission" date="2015-04" db="EMBL/GenBank/DDBJ databases">
        <authorList>
            <person name="Syromyatnikov M.Y."/>
            <person name="Popov V.N."/>
        </authorList>
    </citation>
    <scope>NUCLEOTIDE SEQUENCE [LARGE SCALE GENOMIC DNA]</scope>
</reference>
<organism evidence="1 2">
    <name type="scientific">Clunio marinus</name>
    <dbReference type="NCBI Taxonomy" id="568069"/>
    <lineage>
        <taxon>Eukaryota</taxon>
        <taxon>Metazoa</taxon>
        <taxon>Ecdysozoa</taxon>
        <taxon>Arthropoda</taxon>
        <taxon>Hexapoda</taxon>
        <taxon>Insecta</taxon>
        <taxon>Pterygota</taxon>
        <taxon>Neoptera</taxon>
        <taxon>Endopterygota</taxon>
        <taxon>Diptera</taxon>
        <taxon>Nematocera</taxon>
        <taxon>Chironomoidea</taxon>
        <taxon>Chironomidae</taxon>
        <taxon>Clunio</taxon>
    </lineage>
</organism>
<dbReference type="AlphaFoldDB" id="A0A1J1IYT3"/>
<evidence type="ECO:0000313" key="2">
    <source>
        <dbReference type="Proteomes" id="UP000183832"/>
    </source>
</evidence>
<dbReference type="Proteomes" id="UP000183832">
    <property type="component" value="Unassembled WGS sequence"/>
</dbReference>
<sequence length="64" mass="7419">MALTGSRDKWRQLYHRKMDYFGSYSSSRKNYRVTICCLLNRVFIHPDTYGNGIKNAGATNSSMH</sequence>
<dbReference type="EMBL" id="CVRI01000064">
    <property type="protein sequence ID" value="CRL05311.1"/>
    <property type="molecule type" value="Genomic_DNA"/>
</dbReference>
<accession>A0A1J1IYT3</accession>
<name>A0A1J1IYT3_9DIPT</name>
<protein>
    <submittedName>
        <fullName evidence="1">CLUMA_CG018638, isoform A</fullName>
    </submittedName>
</protein>